<dbReference type="EC" id="1.17.4.1" evidence="3 13"/>
<evidence type="ECO:0000259" key="14">
    <source>
        <dbReference type="Pfam" id="PF02867"/>
    </source>
</evidence>
<dbReference type="InterPro" id="IPR000788">
    <property type="entry name" value="RNR_lg_C"/>
</dbReference>
<dbReference type="GO" id="GO:0071897">
    <property type="term" value="P:DNA biosynthetic process"/>
    <property type="evidence" value="ECO:0007669"/>
    <property type="project" value="UniProtKB-KW"/>
</dbReference>
<organism evidence="17 18">
    <name type="scientific">Notoacmeibacter marinus</name>
    <dbReference type="NCBI Taxonomy" id="1876515"/>
    <lineage>
        <taxon>Bacteria</taxon>
        <taxon>Pseudomonadati</taxon>
        <taxon>Pseudomonadota</taxon>
        <taxon>Alphaproteobacteria</taxon>
        <taxon>Hyphomicrobiales</taxon>
        <taxon>Notoacmeibacteraceae</taxon>
        <taxon>Notoacmeibacter</taxon>
    </lineage>
</organism>
<dbReference type="InterPro" id="IPR050862">
    <property type="entry name" value="RdRp_reductase_class-2"/>
</dbReference>
<dbReference type="Pfam" id="PF02867">
    <property type="entry name" value="Ribonuc_red_lgC"/>
    <property type="match status" value="2"/>
</dbReference>
<gene>
    <name evidence="17" type="ORF">B7H23_08800</name>
</gene>
<keyword evidence="18" id="KW-1185">Reference proteome</keyword>
<evidence type="ECO:0000256" key="9">
    <source>
        <dbReference type="ARBA" id="ARBA00023157"/>
    </source>
</evidence>
<dbReference type="CDD" id="cd02888">
    <property type="entry name" value="RNR_II_dimer"/>
    <property type="match status" value="1"/>
</dbReference>
<dbReference type="FunFam" id="3.20.70.20:FF:000017">
    <property type="entry name" value="Vitamin B12-dependent ribonucleotide reductase"/>
    <property type="match status" value="1"/>
</dbReference>
<keyword evidence="10 13" id="KW-0170">Cobalt</keyword>
<dbReference type="Pfam" id="PF12637">
    <property type="entry name" value="TSCPD"/>
    <property type="match status" value="1"/>
</dbReference>
<sequence length="1279" mass="140110">MQITRRFTKAGESAYESIAFRKATSEIRNPDGSVVFRAENIDVPAQFSQVAADIIAQKYFRKAGVPVHLKKVEENDVPSFLWRSVADEDALADLPEDERYVGESDSRQVFDRLAGTWTYWGWKGGYFDSEEDASAFRDELAYMLATQRVAPNSPQWFNTGLHWAYGIDGPGQGHFYVDPFTGQLEQSQSAYEHPQPHACFIQSVADDLVNDGGIMDLWVREARLFKYGSGTGSNFSQLRGEGEKLSGGGKSSGLMSFLKIGDRAAGAIKSGGTTRRAAKMVVVDIDHPDVENYIDWKVNEEQKVAALVTGSKIVKKHLAAIIRACVHCEGPDGDCFDPKKNPELKRTVRAAKRDQVPENYIQRVIQFARQGYTDIEFKTYDTDWDSEAYLTVAGQNSNNSVSLKDDFLRAVEADLDWHLTSRKTGETMKTLKARDLWDKIGYAAWASADPGLHFNTTMNDWHTCPEGGRINASNPCSEYMFLDDTACNLASLNLLQFYDRETRRMKLDDYEHAVRLWTVVLEISVMMAQFPSRQIAELSYRYRTLGLGFANIGGVLMTAGIPYDSDEGRAICGALSAIMTGVAYETSAEMASELGAFPGYDDNADAMLRVIRNHRRAAHGQTDGYEHLAVNPVPLDHDNLEDEDLTARARAAWDRALEKGQEHGYRNAQATVVAPTGTIGLVMDCDTTGIEPDFALVKFKKLAGGGYFKIINRAVPEALRTLGYSESQIGEIEAYAVGHGNMNQAPAINPGSLAARGLPDDKIAMLNEAMKNAFDIKFVFNKWTLGEDFLRDELGVTDEQLDDMSFELLPHLGFSKKEIEAANIHVCGAMTLEGAPHLKDEHLPVFDCANACGKIGKRYLSVDSHIRMMAAAQPFISGAISKTINMPNEATVDDCKAAYMLSWKLALKANALYRDGSKLSQPLNASLVEDDEDEDALEDLIEAPAAARTAEVAEKIVEKIIEREVQVRSLRDKLPSRRKGYTQKAVIGGHKVYLRTGEFDDGRLGEIFIDMHKEGAAFRAMMNNFAISISLGLQYGVPLEEYVEAFTFTKFDPAGPVIGNDAIKSATSILDYVFRELAVSYLGQHELAHVDQSNFETTALGKGIREGKTVPVSKGWTRGHTLKLVPGREGIDGGTANPAGFAGGKAPTGANTNTASAKSGNAAASASGVHAVAAVKGGAAVALALNEEPVAFKRDYEERQKDFDLDHEEEGATGLFTADNASSAEAARAEAKKLEADRRVKALSMGYTGNSCPECQNFTMVRNGTCEKCDTCGSTSGCS</sequence>
<proteinExistence type="inferred from homology"/>
<dbReference type="Pfam" id="PF08471">
    <property type="entry name" value="Ribonuc_red_2_N"/>
    <property type="match status" value="1"/>
</dbReference>
<keyword evidence="5 13" id="KW-0846">Cobalamin</keyword>
<dbReference type="RefSeq" id="WP_094077078.1">
    <property type="nucleotide sequence ID" value="NZ_NBYO01000002.1"/>
</dbReference>
<evidence type="ECO:0000256" key="1">
    <source>
        <dbReference type="ARBA" id="ARBA00001922"/>
    </source>
</evidence>
<feature type="domain" description="Ribonucleotide reductase large subunit C-terminal" evidence="14">
    <location>
        <begin position="198"/>
        <end position="748"/>
    </location>
</feature>
<comment type="similarity">
    <text evidence="2 13">Belongs to the ribonucleoside diphosphate reductase class-2 family.</text>
</comment>
<dbReference type="PRINTS" id="PR01183">
    <property type="entry name" value="RIBORDTASEM1"/>
</dbReference>
<protein>
    <recommendedName>
        <fullName evidence="4 13">Vitamin B12-dependent ribonucleotide reductase</fullName>
        <ecNumber evidence="3 13">1.17.4.1</ecNumber>
    </recommendedName>
</protein>
<comment type="catalytic activity">
    <reaction evidence="12 13">
        <text>a 2'-deoxyribonucleoside 5'-diphosphate + [thioredoxin]-disulfide + H2O = a ribonucleoside 5'-diphosphate + [thioredoxin]-dithiol</text>
        <dbReference type="Rhea" id="RHEA:23252"/>
        <dbReference type="Rhea" id="RHEA-COMP:10698"/>
        <dbReference type="Rhea" id="RHEA-COMP:10700"/>
        <dbReference type="ChEBI" id="CHEBI:15377"/>
        <dbReference type="ChEBI" id="CHEBI:29950"/>
        <dbReference type="ChEBI" id="CHEBI:50058"/>
        <dbReference type="ChEBI" id="CHEBI:57930"/>
        <dbReference type="ChEBI" id="CHEBI:73316"/>
        <dbReference type="EC" id="1.17.4.1"/>
    </reaction>
</comment>
<feature type="domain" description="TSCPD" evidence="16">
    <location>
        <begin position="975"/>
        <end position="1078"/>
    </location>
</feature>
<dbReference type="AlphaFoldDB" id="A0A231UWD1"/>
<feature type="domain" description="Ribonucleotide reductase large subunit C-terminal" evidence="14">
    <location>
        <begin position="809"/>
        <end position="913"/>
    </location>
</feature>
<evidence type="ECO:0000256" key="13">
    <source>
        <dbReference type="RuleBase" id="RU364064"/>
    </source>
</evidence>
<evidence type="ECO:0000313" key="17">
    <source>
        <dbReference type="EMBL" id="OXT00253.1"/>
    </source>
</evidence>
<evidence type="ECO:0000259" key="15">
    <source>
        <dbReference type="Pfam" id="PF08471"/>
    </source>
</evidence>
<dbReference type="EMBL" id="NBYO01000002">
    <property type="protein sequence ID" value="OXT00253.1"/>
    <property type="molecule type" value="Genomic_DNA"/>
</dbReference>
<dbReference type="InterPro" id="IPR013344">
    <property type="entry name" value="RNR_NrdJ/NrdZ"/>
</dbReference>
<evidence type="ECO:0000256" key="10">
    <source>
        <dbReference type="ARBA" id="ARBA00023285"/>
    </source>
</evidence>
<evidence type="ECO:0000256" key="7">
    <source>
        <dbReference type="ARBA" id="ARBA00022741"/>
    </source>
</evidence>
<reference evidence="18" key="1">
    <citation type="journal article" date="2017" name="Int. J. Syst. Evol. Microbiol.">
        <title>Notoacmeibacter marinus gen. nov., sp. nov., isolated from the gut of a limpet and proposal of Notoacmeibacteraceae fam. nov. in the order Rhizobiales of the class Alphaproteobacteria.</title>
        <authorList>
            <person name="Huang Z."/>
            <person name="Guo F."/>
            <person name="Lai Q."/>
        </authorList>
    </citation>
    <scope>NUCLEOTIDE SEQUENCE [LARGE SCALE GENOMIC DNA]</scope>
    <source>
        <strain evidence="18">XMTR2A4</strain>
    </source>
</reference>
<accession>A0A231UWD1</accession>
<evidence type="ECO:0000256" key="3">
    <source>
        <dbReference type="ARBA" id="ARBA00012274"/>
    </source>
</evidence>
<dbReference type="PANTHER" id="PTHR43371:SF1">
    <property type="entry name" value="RIBONUCLEOSIDE-DIPHOSPHATE REDUCTASE"/>
    <property type="match status" value="1"/>
</dbReference>
<comment type="function">
    <text evidence="11 13">Catalyzes the reduction of ribonucleotides to deoxyribonucleotides. May function to provide a pool of deoxyribonucleotide precursors for DNA repair during oxygen limitation and/or for immediate growth after restoration of oxygen.</text>
</comment>
<dbReference type="InterPro" id="IPR024434">
    <property type="entry name" value="TSCPD_dom"/>
</dbReference>
<evidence type="ECO:0000256" key="5">
    <source>
        <dbReference type="ARBA" id="ARBA00022628"/>
    </source>
</evidence>
<dbReference type="FunFam" id="3.20.70.20:FF:000016">
    <property type="entry name" value="Vitamin B12-dependent ribonucleotide reductase"/>
    <property type="match status" value="1"/>
</dbReference>
<keyword evidence="7 13" id="KW-0547">Nucleotide-binding</keyword>
<dbReference type="GO" id="GO:0000166">
    <property type="term" value="F:nucleotide binding"/>
    <property type="evidence" value="ECO:0007669"/>
    <property type="project" value="UniProtKB-KW"/>
</dbReference>
<dbReference type="GO" id="GO:0050897">
    <property type="term" value="F:cobalt ion binding"/>
    <property type="evidence" value="ECO:0007669"/>
    <property type="project" value="InterPro"/>
</dbReference>
<dbReference type="Proteomes" id="UP000215405">
    <property type="component" value="Unassembled WGS sequence"/>
</dbReference>
<dbReference type="NCBIfam" id="TIGR02504">
    <property type="entry name" value="NrdJ_Z"/>
    <property type="match status" value="1"/>
</dbReference>
<evidence type="ECO:0000256" key="4">
    <source>
        <dbReference type="ARBA" id="ARBA00014409"/>
    </source>
</evidence>
<comment type="caution">
    <text evidence="17">The sequence shown here is derived from an EMBL/GenBank/DDBJ whole genome shotgun (WGS) entry which is preliminary data.</text>
</comment>
<dbReference type="SUPFAM" id="SSF51998">
    <property type="entry name" value="PFL-like glycyl radical enzymes"/>
    <property type="match status" value="1"/>
</dbReference>
<evidence type="ECO:0000259" key="16">
    <source>
        <dbReference type="Pfam" id="PF12637"/>
    </source>
</evidence>
<keyword evidence="6 13" id="KW-0237">DNA synthesis</keyword>
<evidence type="ECO:0000256" key="8">
    <source>
        <dbReference type="ARBA" id="ARBA00023002"/>
    </source>
</evidence>
<dbReference type="InterPro" id="IPR013678">
    <property type="entry name" value="RNR_2_N"/>
</dbReference>
<evidence type="ECO:0000256" key="6">
    <source>
        <dbReference type="ARBA" id="ARBA00022634"/>
    </source>
</evidence>
<comment type="cofactor">
    <cofactor evidence="1 13">
        <name>adenosylcob(III)alamin</name>
        <dbReference type="ChEBI" id="CHEBI:18408"/>
    </cofactor>
</comment>
<evidence type="ECO:0000256" key="11">
    <source>
        <dbReference type="ARBA" id="ARBA00025437"/>
    </source>
</evidence>
<evidence type="ECO:0000313" key="18">
    <source>
        <dbReference type="Proteomes" id="UP000215405"/>
    </source>
</evidence>
<dbReference type="GO" id="GO:0031419">
    <property type="term" value="F:cobalamin binding"/>
    <property type="evidence" value="ECO:0007669"/>
    <property type="project" value="UniProtKB-KW"/>
</dbReference>
<name>A0A231UWD1_9HYPH</name>
<keyword evidence="8 13" id="KW-0560">Oxidoreductase</keyword>
<keyword evidence="9" id="KW-1015">Disulfide bond</keyword>
<evidence type="ECO:0000256" key="12">
    <source>
        <dbReference type="ARBA" id="ARBA00047754"/>
    </source>
</evidence>
<dbReference type="NCBIfam" id="NF005736">
    <property type="entry name" value="PRK07562.1"/>
    <property type="match status" value="1"/>
</dbReference>
<dbReference type="GO" id="GO:0004748">
    <property type="term" value="F:ribonucleoside-diphosphate reductase activity, thioredoxin disulfide as acceptor"/>
    <property type="evidence" value="ECO:0007669"/>
    <property type="project" value="UniProtKB-EC"/>
</dbReference>
<dbReference type="InterPro" id="IPR029072">
    <property type="entry name" value="YebC-like"/>
</dbReference>
<dbReference type="Gene3D" id="3.20.70.20">
    <property type="match status" value="3"/>
</dbReference>
<dbReference type="PANTHER" id="PTHR43371">
    <property type="entry name" value="VITAMIN B12-DEPENDENT RIBONUCLEOTIDE REDUCTASE"/>
    <property type="match status" value="1"/>
</dbReference>
<dbReference type="SUPFAM" id="SSF75625">
    <property type="entry name" value="YebC-like"/>
    <property type="match status" value="1"/>
</dbReference>
<evidence type="ECO:0000256" key="2">
    <source>
        <dbReference type="ARBA" id="ARBA00007405"/>
    </source>
</evidence>
<feature type="domain" description="Ribonucleotide reductase class II vitamin B12-dependent N-terminal" evidence="15">
    <location>
        <begin position="22"/>
        <end position="147"/>
    </location>
</feature>